<feature type="transmembrane region" description="Helical" evidence="1">
    <location>
        <begin position="291"/>
        <end position="313"/>
    </location>
</feature>
<keyword evidence="1" id="KW-1133">Transmembrane helix</keyword>
<organism evidence="2">
    <name type="scientific">uncultured Thermomicrobiales bacterium</name>
    <dbReference type="NCBI Taxonomy" id="1645740"/>
    <lineage>
        <taxon>Bacteria</taxon>
        <taxon>Pseudomonadati</taxon>
        <taxon>Thermomicrobiota</taxon>
        <taxon>Thermomicrobia</taxon>
        <taxon>Thermomicrobiales</taxon>
        <taxon>environmental samples</taxon>
    </lineage>
</organism>
<proteinExistence type="predicted"/>
<sequence length="415" mass="45737">MTIRLEPVVGRALTQERGVGAGARGIVVDQRDEHRVGRTVVAQPEADQAIRVQARAIRLAPRRGARRGARVAGLRTEEGVGWQQTRPDNRRRLLLIFSFFLGNKFAFADSDLFLRTYPPPLVFLASCTFYGWAWLFYPALIQLALVFPVRLGPLRRFPRLLPTLLHGGLAVLVLLHALLLATGRRGVEGLLFAVTIVLAATAIVMVVTSLAYNFRTLRDMVGRAQLRWVALGLGAGWGGGLALVLLGLAVPALAPITARGFSWLTALLPLALAVAITRYRLFDIDVLINRALVYGALTATLATFYWLGVAALQRAVGWLMGQEESPLAIVASTLASAALFQPLRHHIQAFIDRRFYRRKYKAARTLVAFGATLRDETDLEQLNAHLLAVVEETMQPAYVSLWLRPTDGPAEARKE</sequence>
<feature type="transmembrane region" description="Helical" evidence="1">
    <location>
        <begin position="93"/>
        <end position="109"/>
    </location>
</feature>
<dbReference type="EMBL" id="CADCWN010000138">
    <property type="protein sequence ID" value="CAA9569170.1"/>
    <property type="molecule type" value="Genomic_DNA"/>
</dbReference>
<keyword evidence="1" id="KW-0472">Membrane</keyword>
<gene>
    <name evidence="2" type="ORF">AVDCRST_MAG18-1774</name>
</gene>
<accession>A0A6J4V4D2</accession>
<dbReference type="AlphaFoldDB" id="A0A6J4V4D2"/>
<feature type="transmembrane region" description="Helical" evidence="1">
    <location>
        <begin position="189"/>
        <end position="214"/>
    </location>
</feature>
<evidence type="ECO:0000256" key="1">
    <source>
        <dbReference type="SAM" id="Phobius"/>
    </source>
</evidence>
<reference evidence="2" key="1">
    <citation type="submission" date="2020-02" db="EMBL/GenBank/DDBJ databases">
        <authorList>
            <person name="Meier V. D."/>
        </authorList>
    </citation>
    <scope>NUCLEOTIDE SEQUENCE</scope>
    <source>
        <strain evidence="2">AVDCRST_MAG18</strain>
    </source>
</reference>
<feature type="transmembrane region" description="Helical" evidence="1">
    <location>
        <begin position="129"/>
        <end position="151"/>
    </location>
</feature>
<feature type="transmembrane region" description="Helical" evidence="1">
    <location>
        <begin position="226"/>
        <end position="254"/>
    </location>
</feature>
<feature type="transmembrane region" description="Helical" evidence="1">
    <location>
        <begin position="163"/>
        <end position="183"/>
    </location>
</feature>
<evidence type="ECO:0000313" key="2">
    <source>
        <dbReference type="EMBL" id="CAA9569170.1"/>
    </source>
</evidence>
<name>A0A6J4V4D2_9BACT</name>
<keyword evidence="1" id="KW-0812">Transmembrane</keyword>
<feature type="transmembrane region" description="Helical" evidence="1">
    <location>
        <begin position="260"/>
        <end position="279"/>
    </location>
</feature>
<protein>
    <submittedName>
        <fullName evidence="2">Uncharacterized protein</fullName>
    </submittedName>
</protein>